<dbReference type="PANTHER" id="PTHR32196">
    <property type="entry name" value="ABC TRANSPORTER PERMEASE PROTEIN YPHD-RELATED-RELATED"/>
    <property type="match status" value="1"/>
</dbReference>
<evidence type="ECO:0000256" key="6">
    <source>
        <dbReference type="SAM" id="Phobius"/>
    </source>
</evidence>
<keyword evidence="2" id="KW-1003">Cell membrane</keyword>
<organism evidence="7 8">
    <name type="scientific">Halalkalibacter kiskunsagensis</name>
    <dbReference type="NCBI Taxonomy" id="1548599"/>
    <lineage>
        <taxon>Bacteria</taxon>
        <taxon>Bacillati</taxon>
        <taxon>Bacillota</taxon>
        <taxon>Bacilli</taxon>
        <taxon>Bacillales</taxon>
        <taxon>Bacillaceae</taxon>
        <taxon>Halalkalibacter</taxon>
    </lineage>
</organism>
<sequence>MENKSLEIVDRQNAFKLPQKIDRHLIGLFSVLVIIMIVMSFASEHFFTSINLLNVLQQASFVMILAFGMTFVLSTGGIDLSVGSTVGISGGMTAWLLAQEVNIAIAIIAALVVGIIIGVVNGLIITKLRISPFIATLAMMIILRGILYVWTEAVPFRGYMHSNFDFFGQGRILGIQFPVIIAIVLLIGLLLLYRRMQFGRHVLALGSSEESVRLSGIKVDKVTIKVYALSGLTAAIAGILLASRLTTVHPEMGKGYELEAIAAAIIGGTLLSGGKGTLIGTALGAFLLFIIKNAMNLKNVDPYWETIVVGLIILLAVAVPIVTNLFNRKKVEKAEA</sequence>
<keyword evidence="3 6" id="KW-0812">Transmembrane</keyword>
<feature type="transmembrane region" description="Helical" evidence="6">
    <location>
        <begin position="261"/>
        <end position="291"/>
    </location>
</feature>
<comment type="caution">
    <text evidence="7">The sequence shown here is derived from an EMBL/GenBank/DDBJ whole genome shotgun (WGS) entry which is preliminary data.</text>
</comment>
<evidence type="ECO:0000256" key="1">
    <source>
        <dbReference type="ARBA" id="ARBA00004651"/>
    </source>
</evidence>
<evidence type="ECO:0000256" key="2">
    <source>
        <dbReference type="ARBA" id="ARBA00022475"/>
    </source>
</evidence>
<gene>
    <name evidence="7" type="ORF">ACFFHM_12310</name>
</gene>
<proteinExistence type="predicted"/>
<dbReference type="CDD" id="cd06579">
    <property type="entry name" value="TM_PBP1_transp_AraH_like"/>
    <property type="match status" value="1"/>
</dbReference>
<protein>
    <submittedName>
        <fullName evidence="7">ABC transporter permease</fullName>
    </submittedName>
</protein>
<evidence type="ECO:0000313" key="7">
    <source>
        <dbReference type="EMBL" id="MFC0471248.1"/>
    </source>
</evidence>
<feature type="transmembrane region" description="Helical" evidence="6">
    <location>
        <begin position="55"/>
        <end position="73"/>
    </location>
</feature>
<feature type="transmembrane region" description="Helical" evidence="6">
    <location>
        <begin position="303"/>
        <end position="326"/>
    </location>
</feature>
<reference evidence="7 8" key="1">
    <citation type="submission" date="2024-09" db="EMBL/GenBank/DDBJ databases">
        <authorList>
            <person name="Sun Q."/>
            <person name="Mori K."/>
        </authorList>
    </citation>
    <scope>NUCLEOTIDE SEQUENCE [LARGE SCALE GENOMIC DNA]</scope>
    <source>
        <strain evidence="7 8">NCAIM B.02610</strain>
    </source>
</reference>
<feature type="transmembrane region" description="Helical" evidence="6">
    <location>
        <begin position="222"/>
        <end position="241"/>
    </location>
</feature>
<feature type="transmembrane region" description="Helical" evidence="6">
    <location>
        <begin position="133"/>
        <end position="151"/>
    </location>
</feature>
<dbReference type="EMBL" id="JBHLUX010000030">
    <property type="protein sequence ID" value="MFC0471248.1"/>
    <property type="molecule type" value="Genomic_DNA"/>
</dbReference>
<feature type="transmembrane region" description="Helical" evidence="6">
    <location>
        <begin position="103"/>
        <end position="126"/>
    </location>
</feature>
<comment type="subcellular location">
    <subcellularLocation>
        <location evidence="1">Cell membrane</location>
        <topology evidence="1">Multi-pass membrane protein</topology>
    </subcellularLocation>
</comment>
<keyword evidence="5 6" id="KW-0472">Membrane</keyword>
<accession>A0ABV6KD49</accession>
<evidence type="ECO:0000256" key="5">
    <source>
        <dbReference type="ARBA" id="ARBA00023136"/>
    </source>
</evidence>
<evidence type="ECO:0000313" key="8">
    <source>
        <dbReference type="Proteomes" id="UP001589838"/>
    </source>
</evidence>
<feature type="transmembrane region" description="Helical" evidence="6">
    <location>
        <begin position="171"/>
        <end position="193"/>
    </location>
</feature>
<evidence type="ECO:0000256" key="4">
    <source>
        <dbReference type="ARBA" id="ARBA00022989"/>
    </source>
</evidence>
<name>A0ABV6KD49_9BACI</name>
<dbReference type="Proteomes" id="UP001589838">
    <property type="component" value="Unassembled WGS sequence"/>
</dbReference>
<dbReference type="RefSeq" id="WP_335958529.1">
    <property type="nucleotide sequence ID" value="NZ_JAXBLX010000002.1"/>
</dbReference>
<keyword evidence="4 6" id="KW-1133">Transmembrane helix</keyword>
<feature type="transmembrane region" description="Helical" evidence="6">
    <location>
        <begin position="25"/>
        <end position="43"/>
    </location>
</feature>
<keyword evidence="8" id="KW-1185">Reference proteome</keyword>
<dbReference type="InterPro" id="IPR001851">
    <property type="entry name" value="ABC_transp_permease"/>
</dbReference>
<evidence type="ECO:0000256" key="3">
    <source>
        <dbReference type="ARBA" id="ARBA00022692"/>
    </source>
</evidence>
<dbReference type="Pfam" id="PF02653">
    <property type="entry name" value="BPD_transp_2"/>
    <property type="match status" value="1"/>
</dbReference>